<dbReference type="Pfam" id="PF08142">
    <property type="entry name" value="AARP2CN"/>
    <property type="match status" value="1"/>
</dbReference>
<evidence type="ECO:0000259" key="7">
    <source>
        <dbReference type="PROSITE" id="PS51714"/>
    </source>
</evidence>
<comment type="similarity">
    <text evidence="5">Belongs to the TRAFAC class translation factor GTPase superfamily. Bms1-like GTPase family. TSR1 subfamily.</text>
</comment>
<proteinExistence type="inferred from homology"/>
<feature type="domain" description="Bms1-type G" evidence="7">
    <location>
        <begin position="62"/>
        <end position="224"/>
    </location>
</feature>
<name>A0A8C4R1E0_EPTBU</name>
<dbReference type="InterPro" id="IPR030387">
    <property type="entry name" value="G_Bms1/Tsr1_dom"/>
</dbReference>
<dbReference type="InterPro" id="IPR012948">
    <property type="entry name" value="AARP2CN"/>
</dbReference>
<dbReference type="Proteomes" id="UP000694388">
    <property type="component" value="Unplaced"/>
</dbReference>
<dbReference type="SMART" id="SM00785">
    <property type="entry name" value="AARP2CN"/>
    <property type="match status" value="1"/>
</dbReference>
<evidence type="ECO:0000256" key="4">
    <source>
        <dbReference type="ARBA" id="ARBA00037087"/>
    </source>
</evidence>
<dbReference type="GO" id="GO:0000479">
    <property type="term" value="P:endonucleolytic cleavage of tricistronic rRNA transcript (SSU-rRNA, 5.8S rRNA, LSU-rRNA)"/>
    <property type="evidence" value="ECO:0007669"/>
    <property type="project" value="TreeGrafter"/>
</dbReference>
<evidence type="ECO:0000256" key="3">
    <source>
        <dbReference type="ARBA" id="ARBA00023242"/>
    </source>
</evidence>
<dbReference type="PANTHER" id="PTHR12858">
    <property type="entry name" value="RIBOSOME BIOGENESIS PROTEIN"/>
    <property type="match status" value="1"/>
</dbReference>
<evidence type="ECO:0000313" key="9">
    <source>
        <dbReference type="Proteomes" id="UP000694388"/>
    </source>
</evidence>
<comment type="function">
    <text evidence="4">Required during maturation of the 40S ribosomal subunit in the nucleolus.</text>
</comment>
<dbReference type="PANTHER" id="PTHR12858:SF1">
    <property type="entry name" value="PRE-RRNA-PROCESSING PROTEIN TSR1 HOMOLOG"/>
    <property type="match status" value="1"/>
</dbReference>
<dbReference type="Ensembl" id="ENSEBUT00000022869.1">
    <property type="protein sequence ID" value="ENSEBUP00000022293.1"/>
    <property type="gene ID" value="ENSEBUG00000013731.1"/>
</dbReference>
<dbReference type="GeneTree" id="ENSGT00940000153195"/>
<dbReference type="GO" id="GO:0005730">
    <property type="term" value="C:nucleolus"/>
    <property type="evidence" value="ECO:0007669"/>
    <property type="project" value="UniProtKB-SubCell"/>
</dbReference>
<dbReference type="Pfam" id="PF22298">
    <property type="entry name" value="Tsr1_G-like"/>
    <property type="match status" value="1"/>
</dbReference>
<evidence type="ECO:0000256" key="2">
    <source>
        <dbReference type="ARBA" id="ARBA00022517"/>
    </source>
</evidence>
<dbReference type="InterPro" id="IPR039761">
    <property type="entry name" value="Bms1/Tsr1"/>
</dbReference>
<keyword evidence="3" id="KW-0539">Nucleus</keyword>
<evidence type="ECO:0000313" key="8">
    <source>
        <dbReference type="Ensembl" id="ENSEBUP00000022293.1"/>
    </source>
</evidence>
<keyword evidence="9" id="KW-1185">Reference proteome</keyword>
<dbReference type="GO" id="GO:0030688">
    <property type="term" value="C:preribosome, small subunit precursor"/>
    <property type="evidence" value="ECO:0007669"/>
    <property type="project" value="TreeGrafter"/>
</dbReference>
<reference evidence="8" key="1">
    <citation type="submission" date="2025-08" db="UniProtKB">
        <authorList>
            <consortium name="Ensembl"/>
        </authorList>
    </citation>
    <scope>IDENTIFICATION</scope>
</reference>
<dbReference type="GO" id="GO:0003924">
    <property type="term" value="F:GTPase activity"/>
    <property type="evidence" value="ECO:0007669"/>
    <property type="project" value="TreeGrafter"/>
</dbReference>
<protein>
    <recommendedName>
        <fullName evidence="6">Pre-rRNA-processing protein TSR1 homolog</fullName>
    </recommendedName>
</protein>
<dbReference type="InterPro" id="IPR007034">
    <property type="entry name" value="BMS1_TSR1_C"/>
</dbReference>
<dbReference type="SMART" id="SM01362">
    <property type="entry name" value="DUF663"/>
    <property type="match status" value="1"/>
</dbReference>
<dbReference type="Pfam" id="PF04950">
    <property type="entry name" value="RIBIOP_C"/>
    <property type="match status" value="1"/>
</dbReference>
<comment type="subcellular location">
    <subcellularLocation>
        <location evidence="1">Nucleus</location>
        <location evidence="1">Nucleolus</location>
    </subcellularLocation>
</comment>
<dbReference type="OMA" id="MNLPRFK"/>
<organism evidence="8 9">
    <name type="scientific">Eptatretus burgeri</name>
    <name type="common">Inshore hagfish</name>
    <dbReference type="NCBI Taxonomy" id="7764"/>
    <lineage>
        <taxon>Eukaryota</taxon>
        <taxon>Metazoa</taxon>
        <taxon>Chordata</taxon>
        <taxon>Craniata</taxon>
        <taxon>Vertebrata</taxon>
        <taxon>Cyclostomata</taxon>
        <taxon>Myxini</taxon>
        <taxon>Myxiniformes</taxon>
        <taxon>Myxinidae</taxon>
        <taxon>Eptatretinae</taxon>
        <taxon>Eptatretus</taxon>
    </lineage>
</organism>
<evidence type="ECO:0000256" key="6">
    <source>
        <dbReference type="ARBA" id="ARBA00040070"/>
    </source>
</evidence>
<accession>A0A8C4R1E0</accession>
<evidence type="ECO:0000256" key="1">
    <source>
        <dbReference type="ARBA" id="ARBA00004604"/>
    </source>
</evidence>
<dbReference type="GO" id="GO:0034511">
    <property type="term" value="F:U3 snoRNA binding"/>
    <property type="evidence" value="ECO:0007669"/>
    <property type="project" value="TreeGrafter"/>
</dbReference>
<dbReference type="GO" id="GO:0000462">
    <property type="term" value="P:maturation of SSU-rRNA from tricistronic rRNA transcript (SSU-rRNA, 5.8S rRNA, LSU-rRNA)"/>
    <property type="evidence" value="ECO:0007669"/>
    <property type="project" value="TreeGrafter"/>
</dbReference>
<dbReference type="PROSITE" id="PS51714">
    <property type="entry name" value="G_BMS1"/>
    <property type="match status" value="1"/>
</dbReference>
<sequence>MDECAVNLLTISTGRVEVKTLTKRIKKELRKKDRRHRAKTIRQNKRDAVLMEKRNLGGRDAPPHLIAVVPLHGAVSFLPSLALLRTCQPEVVLSEDPQHPHLFGLFLPRLKQRFSVIGLDGSDLHAILDAAKVADTLLLLLHPLEVCDATGERVLSCIFAQGLPSYVLATPGASAIPPKRRSEARRSITHYMDRRFPGTRPPLSLDSEMDAVLLLRQAWEQRRRRLSLRHARPYLLAHHTEFESGTEPGGLGTLFITGYVRGSPLDVNGLIHITGYGDYQLSQIDALDDPLPFNPRIIRKHEDIAVSALEESGKGRSGSKKRIVATVDPALQASLISEAVHDPMDGEQTWPTEEEMKEAEDALKTKKIRKRVPKGTSEYQAAWIIDSEESECSDGESSLYDVDDHVAVEAVSQGEESDDAISEATDDVTMSVGESVRDDNYDEDLDVEAERCALEAYQAERLEEMFPDEKDTPMDVTARVRFQKYRGLQSFRTSPWDPKENLPLEYARIFQFHDFLATRKRVLRAQAEAEGALPGWYVTIHIPNVPSDLLEDHPEGSPLVIFGLLPHEQKMSLMHFAVRKHPEFTDPLRSKEELVFHAAWRRFRACPILSQHTPGNKHKYERFFRSEAPMVMSLYAPIIFPPGSVLVFQNKADGVHELVATGSILRPDPDRIVAKRVVLSGHPYKIHPKTAVIRYMFFHREDILWFKPIELRTKWGRRGHIKEPLGTHGHMKCVFSGSLKSQDTVLMNLYKRVFPKWTYDPHVATPAVWYPHEKIAAPEEVEEMK</sequence>
<keyword evidence="2" id="KW-0690">Ribosome biogenesis</keyword>
<dbReference type="GO" id="GO:0005525">
    <property type="term" value="F:GTP binding"/>
    <property type="evidence" value="ECO:0007669"/>
    <property type="project" value="TreeGrafter"/>
</dbReference>
<dbReference type="AlphaFoldDB" id="A0A8C4R1E0"/>
<reference evidence="8" key="2">
    <citation type="submission" date="2025-09" db="UniProtKB">
        <authorList>
            <consortium name="Ensembl"/>
        </authorList>
    </citation>
    <scope>IDENTIFICATION</scope>
</reference>
<evidence type="ECO:0000256" key="5">
    <source>
        <dbReference type="ARBA" id="ARBA00038288"/>
    </source>
</evidence>